<feature type="region of interest" description="Disordered" evidence="1">
    <location>
        <begin position="1"/>
        <end position="27"/>
    </location>
</feature>
<proteinExistence type="predicted"/>
<dbReference type="EMBL" id="CAJVPP010001575">
    <property type="protein sequence ID" value="CAG8562661.1"/>
    <property type="molecule type" value="Genomic_DNA"/>
</dbReference>
<feature type="compositionally biased region" description="Basic and acidic residues" evidence="1">
    <location>
        <begin position="1"/>
        <end position="10"/>
    </location>
</feature>
<comment type="caution">
    <text evidence="2">The sequence shown here is derived from an EMBL/GenBank/DDBJ whole genome shotgun (WGS) entry which is preliminary data.</text>
</comment>
<gene>
    <name evidence="2" type="ORF">FMOSSE_LOCUS7037</name>
</gene>
<organism evidence="2 3">
    <name type="scientific">Funneliformis mosseae</name>
    <name type="common">Endomycorrhizal fungus</name>
    <name type="synonym">Glomus mosseae</name>
    <dbReference type="NCBI Taxonomy" id="27381"/>
    <lineage>
        <taxon>Eukaryota</taxon>
        <taxon>Fungi</taxon>
        <taxon>Fungi incertae sedis</taxon>
        <taxon>Mucoromycota</taxon>
        <taxon>Glomeromycotina</taxon>
        <taxon>Glomeromycetes</taxon>
        <taxon>Glomerales</taxon>
        <taxon>Glomeraceae</taxon>
        <taxon>Funneliformis</taxon>
    </lineage>
</organism>
<feature type="compositionally biased region" description="Acidic residues" evidence="1">
    <location>
        <begin position="17"/>
        <end position="26"/>
    </location>
</feature>
<dbReference type="AlphaFoldDB" id="A0A9N9BG04"/>
<evidence type="ECO:0000313" key="3">
    <source>
        <dbReference type="Proteomes" id="UP000789375"/>
    </source>
</evidence>
<protein>
    <submittedName>
        <fullName evidence="2">12309_t:CDS:1</fullName>
    </submittedName>
</protein>
<reference evidence="2" key="1">
    <citation type="submission" date="2021-06" db="EMBL/GenBank/DDBJ databases">
        <authorList>
            <person name="Kallberg Y."/>
            <person name="Tangrot J."/>
            <person name="Rosling A."/>
        </authorList>
    </citation>
    <scope>NUCLEOTIDE SEQUENCE</scope>
    <source>
        <strain evidence="2">87-6 pot B 2015</strain>
    </source>
</reference>
<evidence type="ECO:0000256" key="1">
    <source>
        <dbReference type="SAM" id="MobiDB-lite"/>
    </source>
</evidence>
<keyword evidence="3" id="KW-1185">Reference proteome</keyword>
<accession>A0A9N9BG04</accession>
<name>A0A9N9BG04_FUNMO</name>
<sequence>MSEHEFESKNRQIISNEENDDEDDDNGLCYDFVVKKAKSKRKISKILLDSELIINSQK</sequence>
<dbReference type="Proteomes" id="UP000789375">
    <property type="component" value="Unassembled WGS sequence"/>
</dbReference>
<evidence type="ECO:0000313" key="2">
    <source>
        <dbReference type="EMBL" id="CAG8562661.1"/>
    </source>
</evidence>